<organism evidence="1 2">
    <name type="scientific">Linum tenue</name>
    <dbReference type="NCBI Taxonomy" id="586396"/>
    <lineage>
        <taxon>Eukaryota</taxon>
        <taxon>Viridiplantae</taxon>
        <taxon>Streptophyta</taxon>
        <taxon>Embryophyta</taxon>
        <taxon>Tracheophyta</taxon>
        <taxon>Spermatophyta</taxon>
        <taxon>Magnoliopsida</taxon>
        <taxon>eudicotyledons</taxon>
        <taxon>Gunneridae</taxon>
        <taxon>Pentapetalae</taxon>
        <taxon>rosids</taxon>
        <taxon>fabids</taxon>
        <taxon>Malpighiales</taxon>
        <taxon>Linaceae</taxon>
        <taxon>Linum</taxon>
    </lineage>
</organism>
<accession>A0AAV0JCP2</accession>
<evidence type="ECO:0000313" key="2">
    <source>
        <dbReference type="Proteomes" id="UP001154282"/>
    </source>
</evidence>
<dbReference type="EMBL" id="CAMGYJ010000004">
    <property type="protein sequence ID" value="CAI0407372.1"/>
    <property type="molecule type" value="Genomic_DNA"/>
</dbReference>
<reference evidence="1" key="1">
    <citation type="submission" date="2022-08" db="EMBL/GenBank/DDBJ databases">
        <authorList>
            <person name="Gutierrez-Valencia J."/>
        </authorList>
    </citation>
    <scope>NUCLEOTIDE SEQUENCE</scope>
</reference>
<proteinExistence type="predicted"/>
<dbReference type="AlphaFoldDB" id="A0AAV0JCP2"/>
<keyword evidence="2" id="KW-1185">Reference proteome</keyword>
<comment type="caution">
    <text evidence="1">The sequence shown here is derived from an EMBL/GenBank/DDBJ whole genome shotgun (WGS) entry which is preliminary data.</text>
</comment>
<sequence>MESSVGLVTWTEVGKCSCTRNLSLVSWVNIEPIGWLVDPLYTMQDALLFGPKTPLKPHVHCGVLYQEG</sequence>
<name>A0AAV0JCP2_9ROSI</name>
<protein>
    <submittedName>
        <fullName evidence="1">Uncharacterized protein</fullName>
    </submittedName>
</protein>
<dbReference type="Proteomes" id="UP001154282">
    <property type="component" value="Unassembled WGS sequence"/>
</dbReference>
<gene>
    <name evidence="1" type="ORF">LITE_LOCUS13540</name>
</gene>
<evidence type="ECO:0000313" key="1">
    <source>
        <dbReference type="EMBL" id="CAI0407372.1"/>
    </source>
</evidence>